<dbReference type="HOGENOM" id="CLU_080407_1_0_9"/>
<organism evidence="6 8">
    <name type="scientific">Paenibacillus macerans</name>
    <name type="common">Bacillus macerans</name>
    <dbReference type="NCBI Taxonomy" id="44252"/>
    <lineage>
        <taxon>Bacteria</taxon>
        <taxon>Bacillati</taxon>
        <taxon>Bacillota</taxon>
        <taxon>Bacilli</taxon>
        <taxon>Bacillales</taxon>
        <taxon>Paenibacillaceae</taxon>
        <taxon>Paenibacillus</taxon>
    </lineage>
</organism>
<comment type="caution">
    <text evidence="6">The sequence shown here is derived from an EMBL/GenBank/DDBJ whole genome shotgun (WGS) entry which is preliminary data.</text>
</comment>
<proteinExistence type="predicted"/>
<dbReference type="PATRIC" id="fig|44252.3.peg.5666"/>
<evidence type="ECO:0000256" key="3">
    <source>
        <dbReference type="ARBA" id="ARBA00023125"/>
    </source>
</evidence>
<dbReference type="SMART" id="SM00422">
    <property type="entry name" value="HTH_MERR"/>
    <property type="match status" value="2"/>
</dbReference>
<evidence type="ECO:0000313" key="8">
    <source>
        <dbReference type="Proteomes" id="UP000029278"/>
    </source>
</evidence>
<dbReference type="Gene3D" id="1.10.1660.10">
    <property type="match status" value="2"/>
</dbReference>
<keyword evidence="3 7" id="KW-0238">DNA-binding</keyword>
<feature type="domain" description="HTH merR-type" evidence="5">
    <location>
        <begin position="122"/>
        <end position="191"/>
    </location>
</feature>
<keyword evidence="1" id="KW-0678">Repressor</keyword>
<sequence>MNEVYTPKQIAKMLNISTTTLRRYEEQGLIPHVHRTASNRRCYRPVHVQAFTVIRMLLQGYDIPVVYEAMQNIKKGNTVEAFWLINRQLHILQEEKHRVEEVLMMIKNADFSKYCNVKVTETMKIGEVAALAGVNPSAIRHWEKEGLIKSERERGNGYRMYTTSELKKVIVISSLRKTIHYIENMKQLLNELETQHYTKVERSFQLALQKLNHQLTTRFQGIAELMKYVTFYREQTSPGQT</sequence>
<gene>
    <name evidence="6" type="ORF">DJ90_1386</name>
    <name evidence="7" type="ORF">GNQ08_01615</name>
</gene>
<evidence type="ECO:0000313" key="9">
    <source>
        <dbReference type="Proteomes" id="UP000442469"/>
    </source>
</evidence>
<dbReference type="PANTHER" id="PTHR30204">
    <property type="entry name" value="REDOX-CYCLING DRUG-SENSING TRANSCRIPTIONAL ACTIVATOR SOXR"/>
    <property type="match status" value="1"/>
</dbReference>
<dbReference type="InterPro" id="IPR047057">
    <property type="entry name" value="MerR_fam"/>
</dbReference>
<evidence type="ECO:0000313" key="6">
    <source>
        <dbReference type="EMBL" id="KFM94602.1"/>
    </source>
</evidence>
<keyword evidence="4" id="KW-0804">Transcription</keyword>
<protein>
    <submittedName>
        <fullName evidence="6">Helix-turn-helix family protein</fullName>
    </submittedName>
    <submittedName>
        <fullName evidence="7">MerR family DNA-binding transcriptional regulator</fullName>
    </submittedName>
</protein>
<dbReference type="GO" id="GO:0003700">
    <property type="term" value="F:DNA-binding transcription factor activity"/>
    <property type="evidence" value="ECO:0007669"/>
    <property type="project" value="InterPro"/>
</dbReference>
<accession>A0A090Y9X5</accession>
<dbReference type="STRING" id="44252.DJ90_1386"/>
<evidence type="ECO:0000256" key="2">
    <source>
        <dbReference type="ARBA" id="ARBA00023015"/>
    </source>
</evidence>
<dbReference type="GeneID" id="77010758"/>
<dbReference type="InterPro" id="IPR000551">
    <property type="entry name" value="MerR-type_HTH_dom"/>
</dbReference>
<dbReference type="Proteomes" id="UP000442469">
    <property type="component" value="Unassembled WGS sequence"/>
</dbReference>
<reference evidence="6 8" key="1">
    <citation type="submission" date="2014-04" db="EMBL/GenBank/DDBJ databases">
        <authorList>
            <person name="Bishop-Lilly K.A."/>
            <person name="Broomall S.M."/>
            <person name="Chain P.S."/>
            <person name="Chertkov O."/>
            <person name="Coyne S.R."/>
            <person name="Daligault H.E."/>
            <person name="Davenport K.W."/>
            <person name="Erkkila T."/>
            <person name="Frey K.G."/>
            <person name="Gibbons H.S."/>
            <person name="Gu W."/>
            <person name="Jaissle J."/>
            <person name="Johnson S.L."/>
            <person name="Koroleva G.I."/>
            <person name="Ladner J.T."/>
            <person name="Lo C.-C."/>
            <person name="Minogue T.D."/>
            <person name="Munk C."/>
            <person name="Palacios G.F."/>
            <person name="Redden C.L."/>
            <person name="Rosenzweig C.N."/>
            <person name="Scholz M.B."/>
            <person name="Teshima H."/>
            <person name="Xu Y."/>
        </authorList>
    </citation>
    <scope>NUCLEOTIDE SEQUENCE [LARGE SCALE GENOMIC DNA]</scope>
    <source>
        <strain evidence="6 8">8244</strain>
    </source>
</reference>
<evidence type="ECO:0000256" key="4">
    <source>
        <dbReference type="ARBA" id="ARBA00023163"/>
    </source>
</evidence>
<dbReference type="RefSeq" id="WP_036618746.1">
    <property type="nucleotide sequence ID" value="NZ_BGML01000004.1"/>
</dbReference>
<keyword evidence="8" id="KW-1185">Reference proteome</keyword>
<dbReference type="PROSITE" id="PS50937">
    <property type="entry name" value="HTH_MERR_2"/>
    <property type="match status" value="2"/>
</dbReference>
<dbReference type="SUPFAM" id="SSF46955">
    <property type="entry name" value="Putative DNA-binding domain"/>
    <property type="match status" value="2"/>
</dbReference>
<reference evidence="7 9" key="2">
    <citation type="submission" date="2019-11" db="EMBL/GenBank/DDBJ databases">
        <title>Draft genome sequences of five Paenibacillus species of dairy origin.</title>
        <authorList>
            <person name="Olajide A.M."/>
            <person name="Chen S."/>
            <person name="Lapointe G."/>
        </authorList>
    </citation>
    <scope>NUCLEOTIDE SEQUENCE [LARGE SCALE GENOMIC DNA]</scope>
    <source>
        <strain evidence="7 9">3CT49</strain>
    </source>
</reference>
<dbReference type="PRINTS" id="PR00040">
    <property type="entry name" value="HTHMERR"/>
</dbReference>
<dbReference type="EMBL" id="JMQA01000047">
    <property type="protein sequence ID" value="KFM94602.1"/>
    <property type="molecule type" value="Genomic_DNA"/>
</dbReference>
<feature type="domain" description="HTH merR-type" evidence="5">
    <location>
        <begin position="4"/>
        <end position="59"/>
    </location>
</feature>
<dbReference type="PROSITE" id="PS00552">
    <property type="entry name" value="HTH_MERR_1"/>
    <property type="match status" value="1"/>
</dbReference>
<evidence type="ECO:0000256" key="1">
    <source>
        <dbReference type="ARBA" id="ARBA00022491"/>
    </source>
</evidence>
<dbReference type="InterPro" id="IPR009061">
    <property type="entry name" value="DNA-bd_dom_put_sf"/>
</dbReference>
<name>A0A090Y9X5_PAEMA</name>
<dbReference type="Pfam" id="PF00376">
    <property type="entry name" value="MerR"/>
    <property type="match status" value="2"/>
</dbReference>
<dbReference type="Proteomes" id="UP000029278">
    <property type="component" value="Unassembled WGS sequence"/>
</dbReference>
<dbReference type="AlphaFoldDB" id="A0A090Y9X5"/>
<dbReference type="EMBL" id="WNZZ01000001">
    <property type="protein sequence ID" value="MUG21131.1"/>
    <property type="molecule type" value="Genomic_DNA"/>
</dbReference>
<keyword evidence="2" id="KW-0805">Transcription regulation</keyword>
<evidence type="ECO:0000259" key="5">
    <source>
        <dbReference type="PROSITE" id="PS50937"/>
    </source>
</evidence>
<dbReference type="GO" id="GO:0003677">
    <property type="term" value="F:DNA binding"/>
    <property type="evidence" value="ECO:0007669"/>
    <property type="project" value="UniProtKB-KW"/>
</dbReference>
<dbReference type="OrthoDB" id="122388at2"/>
<dbReference type="PANTHER" id="PTHR30204:SF69">
    <property type="entry name" value="MERR-FAMILY TRANSCRIPTIONAL REGULATOR"/>
    <property type="match status" value="1"/>
</dbReference>
<evidence type="ECO:0000313" key="7">
    <source>
        <dbReference type="EMBL" id="MUG21131.1"/>
    </source>
</evidence>